<reference evidence="1 2" key="1">
    <citation type="submission" date="2020-10" db="EMBL/GenBank/DDBJ databases">
        <title>Connecting structure to function with the recovery of over 1000 high-quality activated sludge metagenome-assembled genomes encoding full-length rRNA genes using long-read sequencing.</title>
        <authorList>
            <person name="Singleton C.M."/>
            <person name="Petriglieri F."/>
            <person name="Kristensen J.M."/>
            <person name="Kirkegaard R.H."/>
            <person name="Michaelsen T.Y."/>
            <person name="Andersen M.H."/>
            <person name="Karst S.M."/>
            <person name="Dueholm M.S."/>
            <person name="Nielsen P.H."/>
            <person name="Albertsen M."/>
        </authorList>
    </citation>
    <scope>NUCLEOTIDE SEQUENCE [LARGE SCALE GENOMIC DNA]</scope>
    <source>
        <strain evidence="1">Lyne_18-Q3-R50-59_MAXAC.006</strain>
    </source>
</reference>
<proteinExistence type="predicted"/>
<organism evidence="1 2">
    <name type="scientific">Candidatus Neomicrothrix subdominans</name>
    <dbReference type="NCBI Taxonomy" id="2954438"/>
    <lineage>
        <taxon>Bacteria</taxon>
        <taxon>Bacillati</taxon>
        <taxon>Actinomycetota</taxon>
        <taxon>Acidimicrobiia</taxon>
        <taxon>Acidimicrobiales</taxon>
        <taxon>Microthrixaceae</taxon>
        <taxon>Candidatus Neomicrothrix</taxon>
    </lineage>
</organism>
<evidence type="ECO:0000313" key="2">
    <source>
        <dbReference type="Proteomes" id="UP000727993"/>
    </source>
</evidence>
<evidence type="ECO:0000313" key="1">
    <source>
        <dbReference type="EMBL" id="MBK9295929.1"/>
    </source>
</evidence>
<gene>
    <name evidence="1" type="ORF">IPN02_03450</name>
</gene>
<evidence type="ECO:0008006" key="3">
    <source>
        <dbReference type="Google" id="ProtNLM"/>
    </source>
</evidence>
<dbReference type="EMBL" id="JADJZA010000001">
    <property type="protein sequence ID" value="MBK9295929.1"/>
    <property type="molecule type" value="Genomic_DNA"/>
</dbReference>
<sequence>MSRRGVGMLVGVVALVLVVVIAGGQAADGDAYDPDTTGPGGLSIAVDLAEALGTRVAVIDAEDPVEGYDAILVPTARAADADMAARWEAAASSGASVVLGMPSKRIGAEEGDYEPLAPAAEPGCTIAELQELDQPRNPGRPVLVGPSDRYCFGYPEGAQVVLSPVGAGRIVTLGGPELFTNATLSERIQPGEEPTADNLNDNGPLLAAMTEMGEGSSLAVVRPFGAATGDDEGQSPFALLGPGVRGALAQLGLAALILAIARARRVGRHVDEPLPVSIAGSEHTEAVGELLRRRHDPAGTAALLRSQILFAARRQLGLDATVDDRAVARAVAERLRQPADAVDAVLLSAPVTSEAALVRLANDLEDLRGELIHGTTVR</sequence>
<name>A0A936NA59_9ACTN</name>
<comment type="caution">
    <text evidence="1">The sequence shown here is derived from an EMBL/GenBank/DDBJ whole genome shotgun (WGS) entry which is preliminary data.</text>
</comment>
<accession>A0A936NA59</accession>
<dbReference type="Proteomes" id="UP000727993">
    <property type="component" value="Unassembled WGS sequence"/>
</dbReference>
<protein>
    <recommendedName>
        <fullName evidence="3">DUF4350 domain-containing protein</fullName>
    </recommendedName>
</protein>
<dbReference type="AlphaFoldDB" id="A0A936NA59"/>